<dbReference type="Proteomes" id="UP001163321">
    <property type="component" value="Chromosome 7"/>
</dbReference>
<evidence type="ECO:0000313" key="1">
    <source>
        <dbReference type="EMBL" id="KAI9909439.1"/>
    </source>
</evidence>
<keyword evidence="2" id="KW-1185">Reference proteome</keyword>
<proteinExistence type="predicted"/>
<comment type="caution">
    <text evidence="1">The sequence shown here is derived from an EMBL/GenBank/DDBJ whole genome shotgun (WGS) entry which is preliminary data.</text>
</comment>
<organism evidence="1 2">
    <name type="scientific">Peronosclerospora sorghi</name>
    <dbReference type="NCBI Taxonomy" id="230839"/>
    <lineage>
        <taxon>Eukaryota</taxon>
        <taxon>Sar</taxon>
        <taxon>Stramenopiles</taxon>
        <taxon>Oomycota</taxon>
        <taxon>Peronosporomycetes</taxon>
        <taxon>Peronosporales</taxon>
        <taxon>Peronosporaceae</taxon>
        <taxon>Peronosclerospora</taxon>
    </lineage>
</organism>
<gene>
    <name evidence="1" type="ORF">PsorP6_015046</name>
</gene>
<accession>A0ACC0VU44</accession>
<dbReference type="EMBL" id="CM047586">
    <property type="protein sequence ID" value="KAI9909439.1"/>
    <property type="molecule type" value="Genomic_DNA"/>
</dbReference>
<reference evidence="1 2" key="1">
    <citation type="journal article" date="2022" name="bioRxiv">
        <title>The genome of the oomycete Peronosclerospora sorghi, a cosmopolitan pathogen of maize and sorghum, is inflated with dispersed pseudogenes.</title>
        <authorList>
            <person name="Fletcher K."/>
            <person name="Martin F."/>
            <person name="Isakeit T."/>
            <person name="Cavanaugh K."/>
            <person name="Magill C."/>
            <person name="Michelmore R."/>
        </authorList>
    </citation>
    <scope>NUCLEOTIDE SEQUENCE [LARGE SCALE GENOMIC DNA]</scope>
    <source>
        <strain evidence="1">P6</strain>
    </source>
</reference>
<evidence type="ECO:0000313" key="2">
    <source>
        <dbReference type="Proteomes" id="UP001163321"/>
    </source>
</evidence>
<protein>
    <submittedName>
        <fullName evidence="1">Uncharacterized protein</fullName>
    </submittedName>
</protein>
<sequence length="231" mass="25857">MSSSWSYSGDKWLLFAREDREKIIFTAIVTLENNVLAELKVDEAALKRHVNSPTIRFTLLLSCCNSEDLGLEMDEKQFRTLLLARKKKALEQRQCVNVEVDNEDEVNEVIFLSLTYKFSPTISRKGIFHLPIVANDVSLTIVNLLSSIHATPPCPMLSEQEQREKREKQVVSIASKADSGDKSAENSKKRAENATNALDGSTSTVLVNPMLLKRRHVPSGTMFVTKICSAS</sequence>
<name>A0ACC0VU44_9STRA</name>